<reference evidence="2" key="1">
    <citation type="submission" date="2016-10" db="EMBL/GenBank/DDBJ databases">
        <authorList>
            <person name="Varghese N."/>
            <person name="Submissions S."/>
        </authorList>
    </citation>
    <scope>NUCLEOTIDE SEQUENCE [LARGE SCALE GENOMIC DNA]</scope>
    <source>
        <strain evidence="2">DUS833</strain>
    </source>
</reference>
<evidence type="ECO:0000313" key="1">
    <source>
        <dbReference type="EMBL" id="SDR53014.1"/>
    </source>
</evidence>
<protein>
    <submittedName>
        <fullName evidence="1">Uncharacterized protein</fullName>
    </submittedName>
</protein>
<keyword evidence="2" id="KW-1185">Reference proteome</keyword>
<proteinExistence type="predicted"/>
<dbReference type="EMBL" id="FNKX01000002">
    <property type="protein sequence ID" value="SDR53014.1"/>
    <property type="molecule type" value="Genomic_DNA"/>
</dbReference>
<dbReference type="AlphaFoldDB" id="A0A1H1JSP0"/>
<accession>A0A1H1JSP0</accession>
<name>A0A1H1JSP0_9BURK</name>
<evidence type="ECO:0000313" key="2">
    <source>
        <dbReference type="Proteomes" id="UP000199365"/>
    </source>
</evidence>
<sequence length="426" mass="46453">MTETPEPSAPSLHDLLELVVKKAEGMRFSSQPAGLVAALKSPDLDVWFAASEAIGELSKGLAQAVVDDKRFLGDAVRQVKFGSGTMGFYPQFLGAHLVIKALTAGSADAAIAWLTKVLGTKEATAKTIQTLWGVPVADAFDLTPSVRIVPVSDLVDSEQRRYMMERNFRTNASPLMTMLEHLPLQSALVVNHTISPLLHDPSLGDYSAADFLATSDLLKEIALALTVVGPRMAITGFQWFEFDDPDFSLSRGYSTQILEVLPLRIDEYPVLDAHEAKEIVTAYLGLDRSTRQLVSVAMQRISQALRRHNAGDAAVELSTALEAMLGDNAKTEMTHKVKVRAVRLIGGSMEARVSNATIISKAYSIRSKLVHTGQVSEADTETVNGQRVPVRQIIDRALLLCVDIVKIIIRRGGIPDWTVFDITEHA</sequence>
<dbReference type="RefSeq" id="WP_143037252.1">
    <property type="nucleotide sequence ID" value="NZ_FNKX01000002.1"/>
</dbReference>
<dbReference type="Proteomes" id="UP000199365">
    <property type="component" value="Unassembled WGS sequence"/>
</dbReference>
<gene>
    <name evidence="1" type="ORF">SAMN05445850_5592</name>
</gene>
<organism evidence="1 2">
    <name type="scientific">Paraburkholderia tuberum</name>
    <dbReference type="NCBI Taxonomy" id="157910"/>
    <lineage>
        <taxon>Bacteria</taxon>
        <taxon>Pseudomonadati</taxon>
        <taxon>Pseudomonadota</taxon>
        <taxon>Betaproteobacteria</taxon>
        <taxon>Burkholderiales</taxon>
        <taxon>Burkholderiaceae</taxon>
        <taxon>Paraburkholderia</taxon>
    </lineage>
</organism>